<dbReference type="AlphaFoldDB" id="X1RVQ5"/>
<protein>
    <submittedName>
        <fullName evidence="1">Uncharacterized protein</fullName>
    </submittedName>
</protein>
<reference evidence="1" key="1">
    <citation type="journal article" date="2014" name="Front. Microbiol.">
        <title>High frequency of phylogenetically diverse reductive dehalogenase-homologous genes in deep subseafloor sedimentary metagenomes.</title>
        <authorList>
            <person name="Kawai M."/>
            <person name="Futagami T."/>
            <person name="Toyoda A."/>
            <person name="Takaki Y."/>
            <person name="Nishi S."/>
            <person name="Hori S."/>
            <person name="Arai W."/>
            <person name="Tsubouchi T."/>
            <person name="Morono Y."/>
            <person name="Uchiyama I."/>
            <person name="Ito T."/>
            <person name="Fujiyama A."/>
            <person name="Inagaki F."/>
            <person name="Takami H."/>
        </authorList>
    </citation>
    <scope>NUCLEOTIDE SEQUENCE</scope>
    <source>
        <strain evidence="1">Expedition CK06-06</strain>
    </source>
</reference>
<organism evidence="1">
    <name type="scientific">marine sediment metagenome</name>
    <dbReference type="NCBI Taxonomy" id="412755"/>
    <lineage>
        <taxon>unclassified sequences</taxon>
        <taxon>metagenomes</taxon>
        <taxon>ecological metagenomes</taxon>
    </lineage>
</organism>
<dbReference type="EMBL" id="BARV01044339">
    <property type="protein sequence ID" value="GAI70996.1"/>
    <property type="molecule type" value="Genomic_DNA"/>
</dbReference>
<name>X1RVQ5_9ZZZZ</name>
<evidence type="ECO:0000313" key="1">
    <source>
        <dbReference type="EMBL" id="GAI70996.1"/>
    </source>
</evidence>
<comment type="caution">
    <text evidence="1">The sequence shown here is derived from an EMBL/GenBank/DDBJ whole genome shotgun (WGS) entry which is preliminary data.</text>
</comment>
<accession>X1RVQ5</accession>
<proteinExistence type="predicted"/>
<feature type="non-terminal residue" evidence="1">
    <location>
        <position position="1"/>
    </location>
</feature>
<sequence>ATKEKGIKLLNAMVEGLQKIIIDFKDRPVREIKDKHVHKVNSPSFFRSKRWIR</sequence>
<gene>
    <name evidence="1" type="ORF">S06H3_65681</name>
</gene>